<comment type="caution">
    <text evidence="1">The sequence shown here is derived from an EMBL/GenBank/DDBJ whole genome shotgun (WGS) entry which is preliminary data.</text>
</comment>
<feature type="non-terminal residue" evidence="1">
    <location>
        <position position="1"/>
    </location>
</feature>
<proteinExistence type="predicted"/>
<evidence type="ECO:0000313" key="2">
    <source>
        <dbReference type="Proteomes" id="UP001221757"/>
    </source>
</evidence>
<dbReference type="Proteomes" id="UP001221757">
    <property type="component" value="Unassembled WGS sequence"/>
</dbReference>
<evidence type="ECO:0000313" key="1">
    <source>
        <dbReference type="EMBL" id="KAJ7662365.1"/>
    </source>
</evidence>
<dbReference type="EMBL" id="JARKIE010000242">
    <property type="protein sequence ID" value="KAJ7662365.1"/>
    <property type="molecule type" value="Genomic_DNA"/>
</dbReference>
<sequence length="95" mass="10892">YNRDMEAVHEMEAKLGVNSTWTTESPEYKAAVKAVKEKKFNDALNKLKLLIVERIFELTKINSNGPPVMSLEPPALELSWEEVVEYAFLADFDFL</sequence>
<reference evidence="1" key="1">
    <citation type="submission" date="2023-03" db="EMBL/GenBank/DDBJ databases">
        <title>Massive genome expansion in bonnet fungi (Mycena s.s.) driven by repeated elements and novel gene families across ecological guilds.</title>
        <authorList>
            <consortium name="Lawrence Berkeley National Laboratory"/>
            <person name="Harder C.B."/>
            <person name="Miyauchi S."/>
            <person name="Viragh M."/>
            <person name="Kuo A."/>
            <person name="Thoen E."/>
            <person name="Andreopoulos B."/>
            <person name="Lu D."/>
            <person name="Skrede I."/>
            <person name="Drula E."/>
            <person name="Henrissat B."/>
            <person name="Morin E."/>
            <person name="Kohler A."/>
            <person name="Barry K."/>
            <person name="LaButti K."/>
            <person name="Morin E."/>
            <person name="Salamov A."/>
            <person name="Lipzen A."/>
            <person name="Mereny Z."/>
            <person name="Hegedus B."/>
            <person name="Baldrian P."/>
            <person name="Stursova M."/>
            <person name="Weitz H."/>
            <person name="Taylor A."/>
            <person name="Grigoriev I.V."/>
            <person name="Nagy L.G."/>
            <person name="Martin F."/>
            <person name="Kauserud H."/>
        </authorList>
    </citation>
    <scope>NUCLEOTIDE SEQUENCE</scope>
    <source>
        <strain evidence="1">CBHHK067</strain>
    </source>
</reference>
<dbReference type="AlphaFoldDB" id="A0AAD7CWV7"/>
<organism evidence="1 2">
    <name type="scientific">Mycena rosella</name>
    <name type="common">Pink bonnet</name>
    <name type="synonym">Agaricus rosellus</name>
    <dbReference type="NCBI Taxonomy" id="1033263"/>
    <lineage>
        <taxon>Eukaryota</taxon>
        <taxon>Fungi</taxon>
        <taxon>Dikarya</taxon>
        <taxon>Basidiomycota</taxon>
        <taxon>Agaricomycotina</taxon>
        <taxon>Agaricomycetes</taxon>
        <taxon>Agaricomycetidae</taxon>
        <taxon>Agaricales</taxon>
        <taxon>Marasmiineae</taxon>
        <taxon>Mycenaceae</taxon>
        <taxon>Mycena</taxon>
    </lineage>
</organism>
<feature type="non-terminal residue" evidence="1">
    <location>
        <position position="95"/>
    </location>
</feature>
<gene>
    <name evidence="1" type="ORF">B0H17DRAFT_901797</name>
</gene>
<protein>
    <submittedName>
        <fullName evidence="1">Uncharacterized protein</fullName>
    </submittedName>
</protein>
<name>A0AAD7CWV7_MYCRO</name>
<accession>A0AAD7CWV7</accession>
<keyword evidence="2" id="KW-1185">Reference proteome</keyword>